<dbReference type="Pfam" id="PF07786">
    <property type="entry name" value="HGSNAT_cat"/>
    <property type="match status" value="1"/>
</dbReference>
<organism evidence="3 4">
    <name type="scientific">Adhaeribacter arboris</name>
    <dbReference type="NCBI Taxonomy" id="2072846"/>
    <lineage>
        <taxon>Bacteria</taxon>
        <taxon>Pseudomonadati</taxon>
        <taxon>Bacteroidota</taxon>
        <taxon>Cytophagia</taxon>
        <taxon>Cytophagales</taxon>
        <taxon>Hymenobacteraceae</taxon>
        <taxon>Adhaeribacter</taxon>
    </lineage>
</organism>
<feature type="transmembrane region" description="Helical" evidence="1">
    <location>
        <begin position="51"/>
        <end position="72"/>
    </location>
</feature>
<protein>
    <recommendedName>
        <fullName evidence="2">Heparan-alpha-glucosaminide N-acetyltransferase catalytic domain-containing protein</fullName>
    </recommendedName>
</protein>
<evidence type="ECO:0000313" key="3">
    <source>
        <dbReference type="EMBL" id="PSR56121.1"/>
    </source>
</evidence>
<feature type="transmembrane region" description="Helical" evidence="1">
    <location>
        <begin position="305"/>
        <end position="327"/>
    </location>
</feature>
<dbReference type="PANTHER" id="PTHR40407:SF1">
    <property type="entry name" value="HEPARAN-ALPHA-GLUCOSAMINIDE N-ACETYLTRANSFERASE CATALYTIC DOMAIN-CONTAINING PROTEIN"/>
    <property type="match status" value="1"/>
</dbReference>
<proteinExistence type="predicted"/>
<gene>
    <name evidence="3" type="ORF">AHMF7605_22750</name>
</gene>
<keyword evidence="4" id="KW-1185">Reference proteome</keyword>
<reference evidence="3 4" key="1">
    <citation type="submission" date="2018-03" db="EMBL/GenBank/DDBJ databases">
        <title>Adhaeribacter sp. HMF7605 Genome sequencing and assembly.</title>
        <authorList>
            <person name="Kang H."/>
            <person name="Kang J."/>
            <person name="Cha I."/>
            <person name="Kim H."/>
            <person name="Joh K."/>
        </authorList>
    </citation>
    <scope>NUCLEOTIDE SEQUENCE [LARGE SCALE GENOMIC DNA]</scope>
    <source>
        <strain evidence="3 4">HMF7605</strain>
    </source>
</reference>
<feature type="transmembrane region" description="Helical" evidence="1">
    <location>
        <begin position="139"/>
        <end position="160"/>
    </location>
</feature>
<dbReference type="OrthoDB" id="508112at2"/>
<accession>A0A2T2YKU3</accession>
<dbReference type="Proteomes" id="UP000240357">
    <property type="component" value="Unassembled WGS sequence"/>
</dbReference>
<feature type="transmembrane region" description="Helical" evidence="1">
    <location>
        <begin position="112"/>
        <end position="132"/>
    </location>
</feature>
<keyword evidence="1" id="KW-1133">Transmembrane helix</keyword>
<dbReference type="EMBL" id="PYFT01000001">
    <property type="protein sequence ID" value="PSR56121.1"/>
    <property type="molecule type" value="Genomic_DNA"/>
</dbReference>
<feature type="transmembrane region" description="Helical" evidence="1">
    <location>
        <begin position="84"/>
        <end position="106"/>
    </location>
</feature>
<keyword evidence="1" id="KW-0472">Membrane</keyword>
<feature type="transmembrane region" description="Helical" evidence="1">
    <location>
        <begin position="347"/>
        <end position="368"/>
    </location>
</feature>
<comment type="caution">
    <text evidence="3">The sequence shown here is derived from an EMBL/GenBank/DDBJ whole genome shotgun (WGS) entry which is preliminary data.</text>
</comment>
<sequence>MQRINAIDFTRGLVMIIMALDHTRDLLHISSLTQSPTDLSTTTPALFFTRWITHLCAPIFVFLSGTSAYLSLQRTGNVTEARKFLLRRGIWLIILEFTIISFGIWFDLKFRTFFFQVIAAIGFSFIVLALLLKLPARVIGLIGLLIVFGHNLVSILPLGAATPLSRVALTLFNPNIFQITPQLTFFVGYPPIPWLGIMLIGFSVGPLFTLPVAQRKSFFWRTGLATVVFFICLRFSNIYGDPAAWSMQNAGLFTFLSFLNTTKYPPSLLYTCMTLGIMFLIFWLVDGFKNKLVQIISTYGKVPLFYYIIHWYLLHLILLAMVFLQGFHWDDLQFGTFLFGRPKQPSGVNLAVIYFIWLSVVVALYPLCHWYQRYRSNHPEKTWLRYL</sequence>
<feature type="transmembrane region" description="Helical" evidence="1">
    <location>
        <begin position="218"/>
        <end position="239"/>
    </location>
</feature>
<dbReference type="InterPro" id="IPR012429">
    <property type="entry name" value="HGSNAT_cat"/>
</dbReference>
<feature type="transmembrane region" description="Helical" evidence="1">
    <location>
        <begin position="267"/>
        <end position="285"/>
    </location>
</feature>
<dbReference type="RefSeq" id="WP_106932299.1">
    <property type="nucleotide sequence ID" value="NZ_PYFT01000001.1"/>
</dbReference>
<feature type="domain" description="Heparan-alpha-glucosaminide N-acetyltransferase catalytic" evidence="2">
    <location>
        <begin position="3"/>
        <end position="219"/>
    </location>
</feature>
<name>A0A2T2YKU3_9BACT</name>
<dbReference type="PANTHER" id="PTHR40407">
    <property type="entry name" value="MEMBRANE PROTEIN-LIKE PROTEIN"/>
    <property type="match status" value="1"/>
</dbReference>
<evidence type="ECO:0000256" key="1">
    <source>
        <dbReference type="SAM" id="Phobius"/>
    </source>
</evidence>
<feature type="transmembrane region" description="Helical" evidence="1">
    <location>
        <begin position="192"/>
        <end position="211"/>
    </location>
</feature>
<keyword evidence="1" id="KW-0812">Transmembrane</keyword>
<evidence type="ECO:0000259" key="2">
    <source>
        <dbReference type="Pfam" id="PF07786"/>
    </source>
</evidence>
<evidence type="ECO:0000313" key="4">
    <source>
        <dbReference type="Proteomes" id="UP000240357"/>
    </source>
</evidence>
<dbReference type="AlphaFoldDB" id="A0A2T2YKU3"/>